<keyword evidence="2" id="KW-1185">Reference proteome</keyword>
<name>A0A846ZPI5_9GAMM</name>
<dbReference type="AlphaFoldDB" id="A0A846ZPI5"/>
<dbReference type="RefSeq" id="WP_168609979.1">
    <property type="nucleotide sequence ID" value="NZ_JAAZQD010000007.1"/>
</dbReference>
<evidence type="ECO:0000313" key="2">
    <source>
        <dbReference type="Proteomes" id="UP000541636"/>
    </source>
</evidence>
<accession>A0A846ZPI5</accession>
<organism evidence="1 2">
    <name type="scientific">Oleiagrimonas citrea</name>
    <dbReference type="NCBI Taxonomy" id="1665687"/>
    <lineage>
        <taxon>Bacteria</taxon>
        <taxon>Pseudomonadati</taxon>
        <taxon>Pseudomonadota</taxon>
        <taxon>Gammaproteobacteria</taxon>
        <taxon>Lysobacterales</taxon>
        <taxon>Rhodanobacteraceae</taxon>
        <taxon>Oleiagrimonas</taxon>
    </lineage>
</organism>
<dbReference type="EMBL" id="JAAZQD010000007">
    <property type="protein sequence ID" value="NKZ40195.1"/>
    <property type="molecule type" value="Genomic_DNA"/>
</dbReference>
<reference evidence="1 2" key="1">
    <citation type="journal article" date="2017" name="Int. J. Syst. Evol. Microbiol.">
        <title>Oleiagrimonas citrea sp. nov., a marine bacterium isolated from tidal flat sediment and emended description of the genus Oleiagrimonas Fang et al. 2015 and Oleiagrimonas soli.</title>
        <authorList>
            <person name="Yang S.H."/>
            <person name="Seo H.S."/>
            <person name="Seong C.N."/>
            <person name="Kwon K.K."/>
        </authorList>
    </citation>
    <scope>NUCLEOTIDE SEQUENCE [LARGE SCALE GENOMIC DNA]</scope>
    <source>
        <strain evidence="1 2">MEBiC09124</strain>
    </source>
</reference>
<protein>
    <submittedName>
        <fullName evidence="1">Uncharacterized protein</fullName>
    </submittedName>
</protein>
<dbReference type="Proteomes" id="UP000541636">
    <property type="component" value="Unassembled WGS sequence"/>
</dbReference>
<gene>
    <name evidence="1" type="ORF">HF690_14640</name>
</gene>
<proteinExistence type="predicted"/>
<sequence>MQRLHDAFCFQQGQRLLDLGIGGIHGNSLQPPLTDTSNGIRAAWMPLQMGCDGIGYCMNALIPGCGLGW</sequence>
<comment type="caution">
    <text evidence="1">The sequence shown here is derived from an EMBL/GenBank/DDBJ whole genome shotgun (WGS) entry which is preliminary data.</text>
</comment>
<evidence type="ECO:0000313" key="1">
    <source>
        <dbReference type="EMBL" id="NKZ40195.1"/>
    </source>
</evidence>